<proteinExistence type="predicted"/>
<evidence type="ECO:0000256" key="1">
    <source>
        <dbReference type="ARBA" id="ARBA00022723"/>
    </source>
</evidence>
<protein>
    <submittedName>
        <fullName evidence="5">4Fe-4S ferredoxin</fullName>
    </submittedName>
</protein>
<evidence type="ECO:0000313" key="5">
    <source>
        <dbReference type="EMBL" id="BBL72013.1"/>
    </source>
</evidence>
<dbReference type="SUPFAM" id="SSF54862">
    <property type="entry name" value="4Fe-4S ferredoxins"/>
    <property type="match status" value="1"/>
</dbReference>
<keyword evidence="1" id="KW-0479">Metal-binding</keyword>
<dbReference type="InterPro" id="IPR017900">
    <property type="entry name" value="4Fe4S_Fe_S_CS"/>
</dbReference>
<dbReference type="Gene3D" id="3.30.70.20">
    <property type="match status" value="1"/>
</dbReference>
<feature type="domain" description="4Fe-4S ferredoxin-type" evidence="4">
    <location>
        <begin position="1"/>
        <end position="30"/>
    </location>
</feature>
<gene>
    <name evidence="5" type="ORF">MoryE10_26190</name>
</gene>
<evidence type="ECO:0000259" key="4">
    <source>
        <dbReference type="PROSITE" id="PS51379"/>
    </source>
</evidence>
<dbReference type="Pfam" id="PF13237">
    <property type="entry name" value="Fer4_10"/>
    <property type="match status" value="1"/>
</dbReference>
<evidence type="ECO:0000256" key="2">
    <source>
        <dbReference type="ARBA" id="ARBA00023004"/>
    </source>
</evidence>
<sequence>MAMYIVAEECISCGDCEPVCPTSSITEGKVTFKIDKASCTECEGVYKKPKCVEVCPVDGCILHLAA</sequence>
<dbReference type="KEGG" id="moz:MoryE10_26190"/>
<keyword evidence="2" id="KW-0408">Iron</keyword>
<dbReference type="GO" id="GO:0051536">
    <property type="term" value="F:iron-sulfur cluster binding"/>
    <property type="evidence" value="ECO:0007669"/>
    <property type="project" value="UniProtKB-KW"/>
</dbReference>
<organism evidence="5 6">
    <name type="scientific">Methylogaea oryzae</name>
    <dbReference type="NCBI Taxonomy" id="1295382"/>
    <lineage>
        <taxon>Bacteria</taxon>
        <taxon>Pseudomonadati</taxon>
        <taxon>Pseudomonadota</taxon>
        <taxon>Gammaproteobacteria</taxon>
        <taxon>Methylococcales</taxon>
        <taxon>Methylococcaceae</taxon>
        <taxon>Methylogaea</taxon>
    </lineage>
</organism>
<evidence type="ECO:0000313" key="6">
    <source>
        <dbReference type="Proteomes" id="UP000824988"/>
    </source>
</evidence>
<evidence type="ECO:0000256" key="3">
    <source>
        <dbReference type="ARBA" id="ARBA00023014"/>
    </source>
</evidence>
<dbReference type="AlphaFoldDB" id="A0A8D5AI05"/>
<accession>A0A8D5AI05</accession>
<keyword evidence="3" id="KW-0411">Iron-sulfur</keyword>
<dbReference type="Proteomes" id="UP000824988">
    <property type="component" value="Chromosome"/>
</dbReference>
<dbReference type="RefSeq" id="WP_054772841.1">
    <property type="nucleotide sequence ID" value="NZ_AP019782.1"/>
</dbReference>
<dbReference type="PROSITE" id="PS00198">
    <property type="entry name" value="4FE4S_FER_1"/>
    <property type="match status" value="1"/>
</dbReference>
<reference evidence="5" key="1">
    <citation type="submission" date="2019-06" db="EMBL/GenBank/DDBJ databases">
        <title>Complete genome sequence of Methylogaea oryzae strain JCM16910.</title>
        <authorList>
            <person name="Asakawa S."/>
        </authorList>
    </citation>
    <scope>NUCLEOTIDE SEQUENCE</scope>
    <source>
        <strain evidence="5">E10</strain>
    </source>
</reference>
<dbReference type="PROSITE" id="PS51379">
    <property type="entry name" value="4FE4S_FER_2"/>
    <property type="match status" value="1"/>
</dbReference>
<keyword evidence="6" id="KW-1185">Reference proteome</keyword>
<dbReference type="InterPro" id="IPR017896">
    <property type="entry name" value="4Fe4S_Fe-S-bd"/>
</dbReference>
<name>A0A8D5AI05_9GAMM</name>
<dbReference type="EMBL" id="AP019782">
    <property type="protein sequence ID" value="BBL72013.1"/>
    <property type="molecule type" value="Genomic_DNA"/>
</dbReference>
<dbReference type="GO" id="GO:0046872">
    <property type="term" value="F:metal ion binding"/>
    <property type="evidence" value="ECO:0007669"/>
    <property type="project" value="UniProtKB-KW"/>
</dbReference>